<protein>
    <recommendedName>
        <fullName evidence="4">Hydrophobin</fullName>
    </recommendedName>
</protein>
<evidence type="ECO:0000313" key="2">
    <source>
        <dbReference type="EMBL" id="KDR67484.1"/>
    </source>
</evidence>
<proteinExistence type="predicted"/>
<evidence type="ECO:0000256" key="1">
    <source>
        <dbReference type="SAM" id="SignalP"/>
    </source>
</evidence>
<dbReference type="Proteomes" id="UP000027222">
    <property type="component" value="Unassembled WGS sequence"/>
</dbReference>
<dbReference type="OrthoDB" id="3439550at2759"/>
<keyword evidence="3" id="KW-1185">Reference proteome</keyword>
<dbReference type="EMBL" id="KL142414">
    <property type="protein sequence ID" value="KDR67484.1"/>
    <property type="molecule type" value="Genomic_DNA"/>
</dbReference>
<dbReference type="AlphaFoldDB" id="A0A067SIG6"/>
<reference evidence="3" key="1">
    <citation type="journal article" date="2014" name="Proc. Natl. Acad. Sci. U.S.A.">
        <title>Extensive sampling of basidiomycete genomes demonstrates inadequacy of the white-rot/brown-rot paradigm for wood decay fungi.</title>
        <authorList>
            <person name="Riley R."/>
            <person name="Salamov A.A."/>
            <person name="Brown D.W."/>
            <person name="Nagy L.G."/>
            <person name="Floudas D."/>
            <person name="Held B.W."/>
            <person name="Levasseur A."/>
            <person name="Lombard V."/>
            <person name="Morin E."/>
            <person name="Otillar R."/>
            <person name="Lindquist E.A."/>
            <person name="Sun H."/>
            <person name="LaButti K.M."/>
            <person name="Schmutz J."/>
            <person name="Jabbour D."/>
            <person name="Luo H."/>
            <person name="Baker S.E."/>
            <person name="Pisabarro A.G."/>
            <person name="Walton J.D."/>
            <person name="Blanchette R.A."/>
            <person name="Henrissat B."/>
            <person name="Martin F."/>
            <person name="Cullen D."/>
            <person name="Hibbett D.S."/>
            <person name="Grigoriev I.V."/>
        </authorList>
    </citation>
    <scope>NUCLEOTIDE SEQUENCE [LARGE SCALE GENOMIC DNA]</scope>
    <source>
        <strain evidence="3">CBS 339.88</strain>
    </source>
</reference>
<dbReference type="PROSITE" id="PS51257">
    <property type="entry name" value="PROKAR_LIPOPROTEIN"/>
    <property type="match status" value="1"/>
</dbReference>
<feature type="signal peptide" evidence="1">
    <location>
        <begin position="1"/>
        <end position="22"/>
    </location>
</feature>
<keyword evidence="1" id="KW-0732">Signal</keyword>
<name>A0A067SIG6_GALM3</name>
<sequence>MKFGSTIASVLLFFPLMAAAACQPMCCDAIVASLSPPGHLGINCHAGGLYCDYEGQVAACCARLTSALNAIGC</sequence>
<dbReference type="HOGENOM" id="CLU_2704981_0_0_1"/>
<evidence type="ECO:0008006" key="4">
    <source>
        <dbReference type="Google" id="ProtNLM"/>
    </source>
</evidence>
<accession>A0A067SIG6</accession>
<feature type="chain" id="PRO_5001648971" description="Hydrophobin" evidence="1">
    <location>
        <begin position="23"/>
        <end position="73"/>
    </location>
</feature>
<organism evidence="2 3">
    <name type="scientific">Galerina marginata (strain CBS 339.88)</name>
    <dbReference type="NCBI Taxonomy" id="685588"/>
    <lineage>
        <taxon>Eukaryota</taxon>
        <taxon>Fungi</taxon>
        <taxon>Dikarya</taxon>
        <taxon>Basidiomycota</taxon>
        <taxon>Agaricomycotina</taxon>
        <taxon>Agaricomycetes</taxon>
        <taxon>Agaricomycetidae</taxon>
        <taxon>Agaricales</taxon>
        <taxon>Agaricineae</taxon>
        <taxon>Strophariaceae</taxon>
        <taxon>Galerina</taxon>
    </lineage>
</organism>
<evidence type="ECO:0000313" key="3">
    <source>
        <dbReference type="Proteomes" id="UP000027222"/>
    </source>
</evidence>
<gene>
    <name evidence="2" type="ORF">GALMADRAFT_1076623</name>
</gene>